<comment type="similarity">
    <text evidence="2">Belongs to the PPase family.</text>
</comment>
<dbReference type="AlphaFoldDB" id="A0A914Q135"/>
<evidence type="ECO:0000256" key="1">
    <source>
        <dbReference type="ARBA" id="ARBA00001946"/>
    </source>
</evidence>
<dbReference type="GO" id="GO:0006796">
    <property type="term" value="P:phosphate-containing compound metabolic process"/>
    <property type="evidence" value="ECO:0007669"/>
    <property type="project" value="InterPro"/>
</dbReference>
<evidence type="ECO:0000256" key="4">
    <source>
        <dbReference type="ARBA" id="ARBA00022723"/>
    </source>
</evidence>
<dbReference type="Gene3D" id="3.90.80.10">
    <property type="entry name" value="Inorganic pyrophosphatase"/>
    <property type="match status" value="1"/>
</dbReference>
<name>A0A914Q135_9BILA</name>
<keyword evidence="5" id="KW-0378">Hydrolase</keyword>
<dbReference type="EC" id="3.6.1.1" evidence="3"/>
<organism evidence="7 8">
    <name type="scientific">Panagrolaimus davidi</name>
    <dbReference type="NCBI Taxonomy" id="227884"/>
    <lineage>
        <taxon>Eukaryota</taxon>
        <taxon>Metazoa</taxon>
        <taxon>Ecdysozoa</taxon>
        <taxon>Nematoda</taxon>
        <taxon>Chromadorea</taxon>
        <taxon>Rhabditida</taxon>
        <taxon>Tylenchina</taxon>
        <taxon>Panagrolaimomorpha</taxon>
        <taxon>Panagrolaimoidea</taxon>
        <taxon>Panagrolaimidae</taxon>
        <taxon>Panagrolaimus</taxon>
    </lineage>
</organism>
<keyword evidence="7" id="KW-1185">Reference proteome</keyword>
<dbReference type="GO" id="GO:0000287">
    <property type="term" value="F:magnesium ion binding"/>
    <property type="evidence" value="ECO:0007669"/>
    <property type="project" value="InterPro"/>
</dbReference>
<dbReference type="PANTHER" id="PTHR10286">
    <property type="entry name" value="INORGANIC PYROPHOSPHATASE"/>
    <property type="match status" value="1"/>
</dbReference>
<dbReference type="Pfam" id="PF00719">
    <property type="entry name" value="Pyrophosphatase"/>
    <property type="match status" value="1"/>
</dbReference>
<dbReference type="Proteomes" id="UP000887578">
    <property type="component" value="Unplaced"/>
</dbReference>
<evidence type="ECO:0000256" key="2">
    <source>
        <dbReference type="ARBA" id="ARBA00006220"/>
    </source>
</evidence>
<evidence type="ECO:0000256" key="3">
    <source>
        <dbReference type="ARBA" id="ARBA00012146"/>
    </source>
</evidence>
<accession>A0A914Q135</accession>
<evidence type="ECO:0000313" key="8">
    <source>
        <dbReference type="WBParaSite" id="PDA_v2.g2485.t1"/>
    </source>
</evidence>
<comment type="cofactor">
    <cofactor evidence="1">
        <name>Mg(2+)</name>
        <dbReference type="ChEBI" id="CHEBI:18420"/>
    </cofactor>
</comment>
<dbReference type="InterPro" id="IPR008162">
    <property type="entry name" value="Pyrophosphatase"/>
</dbReference>
<reference evidence="8" key="1">
    <citation type="submission" date="2022-11" db="UniProtKB">
        <authorList>
            <consortium name="WormBaseParasite"/>
        </authorList>
    </citation>
    <scope>IDENTIFICATION</scope>
</reference>
<evidence type="ECO:0000313" key="7">
    <source>
        <dbReference type="Proteomes" id="UP000887578"/>
    </source>
</evidence>
<dbReference type="InterPro" id="IPR036649">
    <property type="entry name" value="Pyrophosphatase_sf"/>
</dbReference>
<dbReference type="GO" id="GO:0004427">
    <property type="term" value="F:inorganic diphosphate phosphatase activity"/>
    <property type="evidence" value="ECO:0007669"/>
    <property type="project" value="UniProtKB-EC"/>
</dbReference>
<evidence type="ECO:0000256" key="6">
    <source>
        <dbReference type="ARBA" id="ARBA00022842"/>
    </source>
</evidence>
<evidence type="ECO:0000256" key="5">
    <source>
        <dbReference type="ARBA" id="ARBA00022801"/>
    </source>
</evidence>
<dbReference type="WBParaSite" id="PDA_v2.g2485.t1">
    <property type="protein sequence ID" value="PDA_v2.g2485.t1"/>
    <property type="gene ID" value="PDA_v2.g2485"/>
</dbReference>
<protein>
    <recommendedName>
        <fullName evidence="3">inorganic diphosphatase</fullName>
        <ecNumber evidence="3">3.6.1.1</ecNumber>
    </recommendedName>
</protein>
<dbReference type="GO" id="GO:0005737">
    <property type="term" value="C:cytoplasm"/>
    <property type="evidence" value="ECO:0007669"/>
    <property type="project" value="InterPro"/>
</dbReference>
<proteinExistence type="inferred from homology"/>
<sequence>MADYVYSPVGDAGTKGFRGYFKRTKGFWLSPWHDIPLFADESKKLYNINRLEIPRPKQVFKLSTIEEINPLKQVAKLNHDCPFNYGALPQTWDDPEHISRRGDNEPIDVIEIGRDLIRGSVVPVKILGILDLLDEDKTDWKLLAIAESDPLFHKFNRINDVEDHLPGLLQRVKDFLKIIHPRLNETAFDGEFKDAEYANEIIADTHQSWRTLITRNPPPNGLKTVCREPGAAFVAKNEHWHSTVMNRTHITKRGNSPDFE</sequence>
<dbReference type="SUPFAM" id="SSF50324">
    <property type="entry name" value="Inorganic pyrophosphatase"/>
    <property type="match status" value="1"/>
</dbReference>
<keyword evidence="6" id="KW-0460">Magnesium</keyword>
<keyword evidence="4" id="KW-0479">Metal-binding</keyword>